<dbReference type="SUPFAM" id="SSF81665">
    <property type="entry name" value="Calcium ATPase, transmembrane domain M"/>
    <property type="match status" value="1"/>
</dbReference>
<feature type="transmembrane region" description="Helical" evidence="14">
    <location>
        <begin position="94"/>
        <end position="115"/>
    </location>
</feature>
<dbReference type="Pfam" id="PF00702">
    <property type="entry name" value="Hydrolase"/>
    <property type="match status" value="1"/>
</dbReference>
<keyword evidence="9 14" id="KW-0067">ATP-binding</keyword>
<dbReference type="GO" id="GO:0005507">
    <property type="term" value="F:copper ion binding"/>
    <property type="evidence" value="ECO:0007669"/>
    <property type="project" value="TreeGrafter"/>
</dbReference>
<evidence type="ECO:0000256" key="15">
    <source>
        <dbReference type="SAM" id="Coils"/>
    </source>
</evidence>
<dbReference type="InterPro" id="IPR059000">
    <property type="entry name" value="ATPase_P-type_domA"/>
</dbReference>
<comment type="caution">
    <text evidence="17">The sequence shown here is derived from an EMBL/GenBank/DDBJ whole genome shotgun (WGS) entry which is preliminary data.</text>
</comment>
<dbReference type="EC" id="7.2.2.8" evidence="3"/>
<evidence type="ECO:0000256" key="11">
    <source>
        <dbReference type="ARBA" id="ARBA00022989"/>
    </source>
</evidence>
<keyword evidence="6 14" id="KW-0812">Transmembrane</keyword>
<dbReference type="InterPro" id="IPR001757">
    <property type="entry name" value="P_typ_ATPase"/>
</dbReference>
<dbReference type="EMBL" id="QWLB01000008">
    <property type="protein sequence ID" value="RIH93235.1"/>
    <property type="molecule type" value="Genomic_DNA"/>
</dbReference>
<dbReference type="FunFam" id="3.30.70.100:FF:000005">
    <property type="entry name" value="Copper-exporting P-type ATPase A"/>
    <property type="match status" value="1"/>
</dbReference>
<dbReference type="GO" id="GO:0016887">
    <property type="term" value="F:ATP hydrolysis activity"/>
    <property type="evidence" value="ECO:0007669"/>
    <property type="project" value="InterPro"/>
</dbReference>
<dbReference type="InterPro" id="IPR006121">
    <property type="entry name" value="HMA_dom"/>
</dbReference>
<feature type="transmembrane region" description="Helical" evidence="14">
    <location>
        <begin position="196"/>
        <end position="215"/>
    </location>
</feature>
<dbReference type="InterPro" id="IPR036163">
    <property type="entry name" value="HMA_dom_sf"/>
</dbReference>
<dbReference type="GO" id="GO:0055070">
    <property type="term" value="P:copper ion homeostasis"/>
    <property type="evidence" value="ECO:0007669"/>
    <property type="project" value="TreeGrafter"/>
</dbReference>
<dbReference type="PRINTS" id="PR00942">
    <property type="entry name" value="CUATPASEI"/>
</dbReference>
<evidence type="ECO:0000256" key="6">
    <source>
        <dbReference type="ARBA" id="ARBA00022692"/>
    </source>
</evidence>
<dbReference type="GO" id="GO:0005886">
    <property type="term" value="C:plasma membrane"/>
    <property type="evidence" value="ECO:0007669"/>
    <property type="project" value="UniProtKB-SubCell"/>
</dbReference>
<dbReference type="Proteomes" id="UP000266178">
    <property type="component" value="Unassembled WGS sequence"/>
</dbReference>
<accession>A0A399FC20</accession>
<dbReference type="RefSeq" id="WP_276309144.1">
    <property type="nucleotide sequence ID" value="NZ_BJXM01000004.1"/>
</dbReference>
<gene>
    <name evidence="17" type="primary">actP_3</name>
    <name evidence="17" type="ORF">Mgrana_00862</name>
</gene>
<dbReference type="Gene3D" id="3.40.50.1000">
    <property type="entry name" value="HAD superfamily/HAD-like"/>
    <property type="match status" value="1"/>
</dbReference>
<keyword evidence="18" id="KW-1185">Reference proteome</keyword>
<dbReference type="InterPro" id="IPR023214">
    <property type="entry name" value="HAD_sf"/>
</dbReference>
<comment type="similarity">
    <text evidence="2 14">Belongs to the cation transport ATPase (P-type) (TC 3.A.3) family. Type IB subfamily.</text>
</comment>
<sequence length="751" mass="79428">MKELQLSVQGMTCAACVNRVERALKKVEGVAQASVNLTTERASVQYDPAVVGVAQLKRAVREAGYGVLEVERERDRAELERQAREREVTALRRSLGFSATLALPLLLLAMLPMLWGSAEMVLHSLASASVWNWVMLALATPVQFGPGRRFYRHGWAALRSRAPDMNSLVMIGTSAAYFYSLAVTVFPGLFPAHSRHVYFEASAVVITLILLGKYLEALAKGRTSEAMKRLLSLQAKTARVLKGQEELELPLDEVLPGDLIAMRPGEKVPVDGVVVAGSSYVDESMITGEPLPVAKSAGDRVIGGTLNGHGAFTFRATAVGEDTVLAQIIRLVQEAQGSKPAIQGLADRVVAVFTPIVLGIAALTAVVWLVFGGTEALSLALVNTVAVLIIACPCAMGLATPTSVVVGTGKAAEMGVLFRKGEAVQTLGEARVVALDKTGTLTQGKPMLTDLQVLPGFEETEVLRLMASLEQNSEHPLARAIVAAAQERGLELLETVSLEALPGLGVRGQVGIYRVEVGSSRLMAELGIEIPSLPAEEQLAEEGKTPLYAGVNGQLAALLAVADPLKEGSVEAVRALHRQGLQVAMITGDNRHTAQALARQLGIDTVLAEVLPQGKAEAVRQLQGQGRKVVFVGDGINDAPALAQADLGIAMGKGTDVALETAEVVLISGDLRGIPNAVALSRATLRNIQLGLFWAFAYNILLIPVAAGVLYPFTGWLLSPVLAGAAMGLSSVFVLSNALRLKGFQAPLPLV</sequence>
<evidence type="ECO:0000256" key="5">
    <source>
        <dbReference type="ARBA" id="ARBA00022475"/>
    </source>
</evidence>
<dbReference type="InterPro" id="IPR023299">
    <property type="entry name" value="ATPase_P-typ_cyto_dom_N"/>
</dbReference>
<feature type="domain" description="HMA" evidence="16">
    <location>
        <begin position="2"/>
        <end position="68"/>
    </location>
</feature>
<evidence type="ECO:0000256" key="10">
    <source>
        <dbReference type="ARBA" id="ARBA00022967"/>
    </source>
</evidence>
<keyword evidence="5 14" id="KW-1003">Cell membrane</keyword>
<evidence type="ECO:0000256" key="7">
    <source>
        <dbReference type="ARBA" id="ARBA00022723"/>
    </source>
</evidence>
<feature type="transmembrane region" description="Helical" evidence="14">
    <location>
        <begin position="377"/>
        <end position="400"/>
    </location>
</feature>
<evidence type="ECO:0000256" key="9">
    <source>
        <dbReference type="ARBA" id="ARBA00022840"/>
    </source>
</evidence>
<comment type="subcellular location">
    <subcellularLocation>
        <location evidence="1">Cell membrane</location>
        <topology evidence="1">Multi-pass membrane protein</topology>
    </subcellularLocation>
</comment>
<dbReference type="FunFam" id="2.70.150.10:FF:000020">
    <property type="entry name" value="Copper-exporting P-type ATPase A"/>
    <property type="match status" value="1"/>
</dbReference>
<keyword evidence="8 14" id="KW-0547">Nucleotide-binding</keyword>
<dbReference type="AlphaFoldDB" id="A0A399FC20"/>
<evidence type="ECO:0000256" key="1">
    <source>
        <dbReference type="ARBA" id="ARBA00004651"/>
    </source>
</evidence>
<dbReference type="InterPro" id="IPR008250">
    <property type="entry name" value="ATPase_P-typ_transduc_dom_A_sf"/>
</dbReference>
<dbReference type="PROSITE" id="PS50846">
    <property type="entry name" value="HMA_2"/>
    <property type="match status" value="1"/>
</dbReference>
<dbReference type="SFLD" id="SFLDS00003">
    <property type="entry name" value="Haloacid_Dehalogenase"/>
    <property type="match status" value="1"/>
</dbReference>
<keyword evidence="4" id="KW-0813">Transport</keyword>
<keyword evidence="12" id="KW-0406">Ion transport</keyword>
<proteinExistence type="inferred from homology"/>
<feature type="transmembrane region" description="Helical" evidence="14">
    <location>
        <begin position="349"/>
        <end position="371"/>
    </location>
</feature>
<evidence type="ECO:0000256" key="8">
    <source>
        <dbReference type="ARBA" id="ARBA00022741"/>
    </source>
</evidence>
<dbReference type="Pfam" id="PF00122">
    <property type="entry name" value="E1-E2_ATPase"/>
    <property type="match status" value="1"/>
</dbReference>
<dbReference type="GO" id="GO:0140581">
    <property type="term" value="F:P-type monovalent copper transporter activity"/>
    <property type="evidence" value="ECO:0007669"/>
    <property type="project" value="UniProtKB-EC"/>
</dbReference>
<evidence type="ECO:0000259" key="16">
    <source>
        <dbReference type="PROSITE" id="PS50846"/>
    </source>
</evidence>
<dbReference type="InterPro" id="IPR027256">
    <property type="entry name" value="P-typ_ATPase_IB"/>
</dbReference>
<keyword evidence="15" id="KW-0175">Coiled coil</keyword>
<dbReference type="Gene3D" id="3.30.70.100">
    <property type="match status" value="1"/>
</dbReference>
<dbReference type="Gene3D" id="3.40.1110.10">
    <property type="entry name" value="Calcium-transporting ATPase, cytoplasmic domain N"/>
    <property type="match status" value="1"/>
</dbReference>
<evidence type="ECO:0000256" key="12">
    <source>
        <dbReference type="ARBA" id="ARBA00023065"/>
    </source>
</evidence>
<dbReference type="PRINTS" id="PR00119">
    <property type="entry name" value="CATATPASE"/>
</dbReference>
<dbReference type="InterPro" id="IPR017969">
    <property type="entry name" value="Heavy-metal-associated_CS"/>
</dbReference>
<evidence type="ECO:0000313" key="17">
    <source>
        <dbReference type="EMBL" id="RIH93235.1"/>
    </source>
</evidence>
<evidence type="ECO:0000256" key="4">
    <source>
        <dbReference type="ARBA" id="ARBA00022448"/>
    </source>
</evidence>
<dbReference type="PROSITE" id="PS01229">
    <property type="entry name" value="COF_2"/>
    <property type="match status" value="1"/>
</dbReference>
<dbReference type="SUPFAM" id="SSF56784">
    <property type="entry name" value="HAD-like"/>
    <property type="match status" value="1"/>
</dbReference>
<dbReference type="PANTHER" id="PTHR43520:SF8">
    <property type="entry name" value="P-TYPE CU(+) TRANSPORTER"/>
    <property type="match status" value="1"/>
</dbReference>
<feature type="transmembrane region" description="Helical" evidence="14">
    <location>
        <begin position="690"/>
        <end position="711"/>
    </location>
</feature>
<dbReference type="PANTHER" id="PTHR43520">
    <property type="entry name" value="ATP7, ISOFORM B"/>
    <property type="match status" value="1"/>
</dbReference>
<dbReference type="SFLD" id="SFLDF00027">
    <property type="entry name" value="p-type_atpase"/>
    <property type="match status" value="1"/>
</dbReference>
<dbReference type="InterPro" id="IPR018303">
    <property type="entry name" value="ATPase_P-typ_P_site"/>
</dbReference>
<dbReference type="SFLD" id="SFLDG00002">
    <property type="entry name" value="C1.7:_P-type_atpase_like"/>
    <property type="match status" value="1"/>
</dbReference>
<dbReference type="Gene3D" id="2.70.150.10">
    <property type="entry name" value="Calcium-transporting ATPase, cytoplasmic transduction domain A"/>
    <property type="match status" value="1"/>
</dbReference>
<dbReference type="InterPro" id="IPR036412">
    <property type="entry name" value="HAD-like_sf"/>
</dbReference>
<keyword evidence="10" id="KW-1278">Translocase</keyword>
<evidence type="ECO:0000256" key="14">
    <source>
        <dbReference type="RuleBase" id="RU362081"/>
    </source>
</evidence>
<keyword evidence="13 14" id="KW-0472">Membrane</keyword>
<dbReference type="GO" id="GO:0005524">
    <property type="term" value="F:ATP binding"/>
    <property type="evidence" value="ECO:0007669"/>
    <property type="project" value="UniProtKB-UniRule"/>
</dbReference>
<dbReference type="NCBIfam" id="TIGR01525">
    <property type="entry name" value="ATPase-IB_hvy"/>
    <property type="match status" value="1"/>
</dbReference>
<evidence type="ECO:0000256" key="13">
    <source>
        <dbReference type="ARBA" id="ARBA00023136"/>
    </source>
</evidence>
<dbReference type="InterPro" id="IPR044492">
    <property type="entry name" value="P_typ_ATPase_HD_dom"/>
</dbReference>
<dbReference type="SUPFAM" id="SSF55008">
    <property type="entry name" value="HMA, heavy metal-associated domain"/>
    <property type="match status" value="1"/>
</dbReference>
<dbReference type="InterPro" id="IPR023298">
    <property type="entry name" value="ATPase_P-typ_TM_dom_sf"/>
</dbReference>
<feature type="transmembrane region" description="Helical" evidence="14">
    <location>
        <begin position="717"/>
        <end position="735"/>
    </location>
</feature>
<reference evidence="17 18" key="1">
    <citation type="submission" date="2018-08" db="EMBL/GenBank/DDBJ databases">
        <title>Meiothermus granaticius genome AF-68 sequencing project.</title>
        <authorList>
            <person name="Da Costa M.S."/>
            <person name="Albuquerque L."/>
            <person name="Raposo P."/>
            <person name="Froufe H.J.C."/>
            <person name="Barroso C.S."/>
            <person name="Egas C."/>
        </authorList>
    </citation>
    <scope>NUCLEOTIDE SEQUENCE [LARGE SCALE GENOMIC DNA]</scope>
    <source>
        <strain evidence="17 18">AF-68</strain>
    </source>
</reference>
<name>A0A399FC20_9DEIN</name>
<keyword evidence="17" id="KW-0378">Hydrolase</keyword>
<dbReference type="Pfam" id="PF00403">
    <property type="entry name" value="HMA"/>
    <property type="match status" value="1"/>
</dbReference>
<organism evidence="17 18">
    <name type="scientific">Meiothermus granaticius NBRC 107808</name>
    <dbReference type="NCBI Taxonomy" id="1227551"/>
    <lineage>
        <taxon>Bacteria</taxon>
        <taxon>Thermotogati</taxon>
        <taxon>Deinococcota</taxon>
        <taxon>Deinococci</taxon>
        <taxon>Thermales</taxon>
        <taxon>Thermaceae</taxon>
        <taxon>Meiothermus</taxon>
    </lineage>
</organism>
<evidence type="ECO:0000256" key="2">
    <source>
        <dbReference type="ARBA" id="ARBA00006024"/>
    </source>
</evidence>
<feature type="coiled-coil region" evidence="15">
    <location>
        <begin position="67"/>
        <end position="94"/>
    </location>
</feature>
<dbReference type="PROSITE" id="PS01047">
    <property type="entry name" value="HMA_1"/>
    <property type="match status" value="1"/>
</dbReference>
<feature type="transmembrane region" description="Helical" evidence="14">
    <location>
        <begin position="165"/>
        <end position="190"/>
    </location>
</feature>
<dbReference type="CDD" id="cd02094">
    <property type="entry name" value="P-type_ATPase_Cu-like"/>
    <property type="match status" value="1"/>
</dbReference>
<dbReference type="PROSITE" id="PS00154">
    <property type="entry name" value="ATPASE_E1_E2"/>
    <property type="match status" value="1"/>
</dbReference>
<dbReference type="CDD" id="cd00371">
    <property type="entry name" value="HMA"/>
    <property type="match status" value="1"/>
</dbReference>
<evidence type="ECO:0000313" key="18">
    <source>
        <dbReference type="Proteomes" id="UP000266178"/>
    </source>
</evidence>
<evidence type="ECO:0000256" key="3">
    <source>
        <dbReference type="ARBA" id="ARBA00012517"/>
    </source>
</evidence>
<dbReference type="NCBIfam" id="TIGR01511">
    <property type="entry name" value="ATPase-IB1_Cu"/>
    <property type="match status" value="1"/>
</dbReference>
<dbReference type="SUPFAM" id="SSF81653">
    <property type="entry name" value="Calcium ATPase, transduction domain A"/>
    <property type="match status" value="1"/>
</dbReference>
<dbReference type="GO" id="GO:0043682">
    <property type="term" value="F:P-type divalent copper transporter activity"/>
    <property type="evidence" value="ECO:0007669"/>
    <property type="project" value="TreeGrafter"/>
</dbReference>
<feature type="transmembrane region" description="Helical" evidence="14">
    <location>
        <begin position="121"/>
        <end position="144"/>
    </location>
</feature>
<keyword evidence="11 14" id="KW-1133">Transmembrane helix</keyword>
<keyword evidence="7 14" id="KW-0479">Metal-binding</keyword>
<dbReference type="NCBIfam" id="TIGR01494">
    <property type="entry name" value="ATPase_P-type"/>
    <property type="match status" value="1"/>
</dbReference>
<protein>
    <recommendedName>
        <fullName evidence="3">P-type Cu(+) transporter</fullName>
        <ecNumber evidence="3">7.2.2.8</ecNumber>
    </recommendedName>
</protein>
<dbReference type="PRINTS" id="PR00943">
    <property type="entry name" value="CUATPASE"/>
</dbReference>